<protein>
    <submittedName>
        <fullName evidence="1">Uncharacterized protein</fullName>
    </submittedName>
</protein>
<comment type="caution">
    <text evidence="1">The sequence shown here is derived from an EMBL/GenBank/DDBJ whole genome shotgun (WGS) entry which is preliminary data.</text>
</comment>
<reference evidence="1" key="1">
    <citation type="submission" date="2019-11" db="EMBL/GenBank/DDBJ databases">
        <title>Nori genome reveals adaptations in red seaweeds to the harsh intertidal environment.</title>
        <authorList>
            <person name="Wang D."/>
            <person name="Mao Y."/>
        </authorList>
    </citation>
    <scope>NUCLEOTIDE SEQUENCE</scope>
    <source>
        <tissue evidence="1">Gametophyte</tissue>
    </source>
</reference>
<dbReference type="EMBL" id="CM020619">
    <property type="protein sequence ID" value="KAK1864352.1"/>
    <property type="molecule type" value="Genomic_DNA"/>
</dbReference>
<proteinExistence type="predicted"/>
<evidence type="ECO:0000313" key="1">
    <source>
        <dbReference type="EMBL" id="KAK1864352.1"/>
    </source>
</evidence>
<dbReference type="Proteomes" id="UP000798662">
    <property type="component" value="Chromosome 2"/>
</dbReference>
<sequence>MACVDAATAVPVSDSPLLAEGEPREAYATHAPAPLPEVCSKDSTSFLIDFDDCLFPTSALASGAGGVLHSLRLGASPAVLPPGLGAALASLDAAAVRALSHSVAAAADGAVVIVTNSALGWVKAATTALLPRLAEYIAAARIPVVSARHAYGARFPTDVGQWKVHAFHDQMRRLYPAWRGANVLALGDGMADLTAATDACASMSHTYVKGVKFLGAPSVAQLDRQLGVFVENLPVLVEYAASFRVCMAAS</sequence>
<evidence type="ECO:0000313" key="2">
    <source>
        <dbReference type="Proteomes" id="UP000798662"/>
    </source>
</evidence>
<gene>
    <name evidence="1" type="ORF">I4F81_006900</name>
</gene>
<accession>A0ACC3C2F6</accession>
<keyword evidence="2" id="KW-1185">Reference proteome</keyword>
<name>A0ACC3C2F6_PYRYE</name>
<organism evidence="1 2">
    <name type="scientific">Pyropia yezoensis</name>
    <name type="common">Susabi-nori</name>
    <name type="synonym">Porphyra yezoensis</name>
    <dbReference type="NCBI Taxonomy" id="2788"/>
    <lineage>
        <taxon>Eukaryota</taxon>
        <taxon>Rhodophyta</taxon>
        <taxon>Bangiophyceae</taxon>
        <taxon>Bangiales</taxon>
        <taxon>Bangiaceae</taxon>
        <taxon>Pyropia</taxon>
    </lineage>
</organism>